<dbReference type="InterPro" id="IPR010982">
    <property type="entry name" value="Lambda_DNA-bd_dom_sf"/>
</dbReference>
<comment type="caution">
    <text evidence="1">The sequence shown here is derived from an EMBL/GenBank/DDBJ whole genome shotgun (WGS) entry which is preliminary data.</text>
</comment>
<evidence type="ECO:0000313" key="2">
    <source>
        <dbReference type="Proteomes" id="UP001081071"/>
    </source>
</evidence>
<accession>A0ABT4MB00</accession>
<dbReference type="EMBL" id="JAPWIJ010000001">
    <property type="protein sequence ID" value="MCZ4516916.1"/>
    <property type="molecule type" value="Genomic_DNA"/>
</dbReference>
<dbReference type="RefSeq" id="WP_269601557.1">
    <property type="nucleotide sequence ID" value="NZ_JAPWIJ010000001.1"/>
</dbReference>
<sequence length="124" mass="13831">MTDTQRRQDGRGETSGSLTYIRVIEEVTRTGITQAELGKVVGAATRSVQNWANGQNSPRGKSVVRLLDLHTIVQILSDSYTDEGIDIWLHARNRNLDMQRPIDLLIDGQIDEVLDQARWVAGGM</sequence>
<evidence type="ECO:0000313" key="1">
    <source>
        <dbReference type="EMBL" id="MCZ4516916.1"/>
    </source>
</evidence>
<proteinExistence type="predicted"/>
<name>A0ABT4MB00_9NOCA</name>
<reference evidence="1" key="1">
    <citation type="submission" date="2022-12" db="EMBL/GenBank/DDBJ databases">
        <authorList>
            <person name="Krivoruchko A.V."/>
            <person name="Elkin A."/>
        </authorList>
    </citation>
    <scope>NUCLEOTIDE SEQUENCE</scope>
    <source>
        <strain evidence="1">IEGM 1391</strain>
    </source>
</reference>
<organism evidence="1 2">
    <name type="scientific">Rhodococcus ruber</name>
    <dbReference type="NCBI Taxonomy" id="1830"/>
    <lineage>
        <taxon>Bacteria</taxon>
        <taxon>Bacillati</taxon>
        <taxon>Actinomycetota</taxon>
        <taxon>Actinomycetes</taxon>
        <taxon>Mycobacteriales</taxon>
        <taxon>Nocardiaceae</taxon>
        <taxon>Rhodococcus</taxon>
    </lineage>
</organism>
<protein>
    <submittedName>
        <fullName evidence="1">DUF2384 domain-containing protein</fullName>
    </submittedName>
</protein>
<dbReference type="CDD" id="cd00093">
    <property type="entry name" value="HTH_XRE"/>
    <property type="match status" value="1"/>
</dbReference>
<keyword evidence="2" id="KW-1185">Reference proteome</keyword>
<dbReference type="Proteomes" id="UP001081071">
    <property type="component" value="Unassembled WGS sequence"/>
</dbReference>
<dbReference type="SUPFAM" id="SSF47413">
    <property type="entry name" value="lambda repressor-like DNA-binding domains"/>
    <property type="match status" value="1"/>
</dbReference>
<dbReference type="Gene3D" id="1.10.260.40">
    <property type="entry name" value="lambda repressor-like DNA-binding domains"/>
    <property type="match status" value="1"/>
</dbReference>
<dbReference type="InterPro" id="IPR001387">
    <property type="entry name" value="Cro/C1-type_HTH"/>
</dbReference>
<gene>
    <name evidence="1" type="ORF">O4220_00200</name>
</gene>